<evidence type="ECO:0000313" key="2">
    <source>
        <dbReference type="EMBL" id="PPQ81120.1"/>
    </source>
</evidence>
<dbReference type="STRING" id="93625.A0A409WRH2"/>
<dbReference type="AlphaFoldDB" id="A0A409WRH2"/>
<accession>A0A409WRH2</accession>
<protein>
    <submittedName>
        <fullName evidence="2">Uncharacterized protein</fullName>
    </submittedName>
</protein>
<proteinExistence type="predicted"/>
<dbReference type="Proteomes" id="UP000283269">
    <property type="component" value="Unassembled WGS sequence"/>
</dbReference>
<reference evidence="2 3" key="1">
    <citation type="journal article" date="2018" name="Evol. Lett.">
        <title>Horizontal gene cluster transfer increased hallucinogenic mushroom diversity.</title>
        <authorList>
            <person name="Reynolds H.T."/>
            <person name="Vijayakumar V."/>
            <person name="Gluck-Thaler E."/>
            <person name="Korotkin H.B."/>
            <person name="Matheny P.B."/>
            <person name="Slot J.C."/>
        </authorList>
    </citation>
    <scope>NUCLEOTIDE SEQUENCE [LARGE SCALE GENOMIC DNA]</scope>
    <source>
        <strain evidence="2 3">2631</strain>
    </source>
</reference>
<gene>
    <name evidence="2" type="ORF">CVT25_014759</name>
</gene>
<dbReference type="InterPro" id="IPR036537">
    <property type="entry name" value="Adaptor_Cbl_N_dom_sf"/>
</dbReference>
<organism evidence="2 3">
    <name type="scientific">Psilocybe cyanescens</name>
    <dbReference type="NCBI Taxonomy" id="93625"/>
    <lineage>
        <taxon>Eukaryota</taxon>
        <taxon>Fungi</taxon>
        <taxon>Dikarya</taxon>
        <taxon>Basidiomycota</taxon>
        <taxon>Agaricomycotina</taxon>
        <taxon>Agaricomycetes</taxon>
        <taxon>Agaricomycetidae</taxon>
        <taxon>Agaricales</taxon>
        <taxon>Agaricineae</taxon>
        <taxon>Strophariaceae</taxon>
        <taxon>Psilocybe</taxon>
    </lineage>
</organism>
<dbReference type="InParanoid" id="A0A409WRH2"/>
<dbReference type="Gene3D" id="1.20.930.20">
    <property type="entry name" value="Adaptor protein Cbl, N-terminal domain"/>
    <property type="match status" value="1"/>
</dbReference>
<comment type="caution">
    <text evidence="2">The sequence shown here is derived from an EMBL/GenBank/DDBJ whole genome shotgun (WGS) entry which is preliminary data.</text>
</comment>
<dbReference type="EMBL" id="NHYD01003282">
    <property type="protein sequence ID" value="PPQ81120.1"/>
    <property type="molecule type" value="Genomic_DNA"/>
</dbReference>
<evidence type="ECO:0000313" key="3">
    <source>
        <dbReference type="Proteomes" id="UP000283269"/>
    </source>
</evidence>
<feature type="coiled-coil region" evidence="1">
    <location>
        <begin position="101"/>
        <end position="128"/>
    </location>
</feature>
<dbReference type="InterPro" id="IPR059179">
    <property type="entry name" value="MLKL-like_MCAfunc"/>
</dbReference>
<dbReference type="GO" id="GO:0007166">
    <property type="term" value="P:cell surface receptor signaling pathway"/>
    <property type="evidence" value="ECO:0007669"/>
    <property type="project" value="InterPro"/>
</dbReference>
<name>A0A409WRH2_PSICY</name>
<evidence type="ECO:0000256" key="1">
    <source>
        <dbReference type="SAM" id="Coils"/>
    </source>
</evidence>
<keyword evidence="1" id="KW-0175">Coiled coil</keyword>
<dbReference type="OrthoDB" id="192148at2759"/>
<keyword evidence="3" id="KW-1185">Reference proteome</keyword>
<sequence length="253" mass="28212">MDFHSPPPPPPAEDNIIHASGTDVALDISQTVLDGLKCASDFTSVPFLSQAVGIAKGLITLIQNTRNNADLCTSIVKDVASLVYCVYHKCNDIIKRGDKISRTLRSQLEELLRTLNEIKDACEKIVSRTFIVRSLRSGSDKQLIAILTVKLDRSMTIFNLQSTIEITQILEKILHSNRPRRETVVESSPASPMLLQVNRNSMFNFLGNGNVNAVKAVNCGNTYTYMTPLDERYHVVNHQQPETLVQRGQLVHQ</sequence>
<dbReference type="CDD" id="cd21037">
    <property type="entry name" value="MLKL_NTD"/>
    <property type="match status" value="1"/>
</dbReference>